<reference evidence="2 3" key="1">
    <citation type="submission" date="2019-03" db="EMBL/GenBank/DDBJ databases">
        <title>Genomic Encyclopedia of Type Strains, Phase IV (KMG-IV): sequencing the most valuable type-strain genomes for metagenomic binning, comparative biology and taxonomic classification.</title>
        <authorList>
            <person name="Goeker M."/>
        </authorList>
    </citation>
    <scope>NUCLEOTIDE SEQUENCE [LARGE SCALE GENOMIC DNA]</scope>
    <source>
        <strain evidence="2 3">DSM 25287</strain>
    </source>
</reference>
<dbReference type="AlphaFoldDB" id="A0A4R2LAJ4"/>
<keyword evidence="3" id="KW-1185">Reference proteome</keyword>
<feature type="transmembrane region" description="Helical" evidence="1">
    <location>
        <begin position="315"/>
        <end position="334"/>
    </location>
</feature>
<dbReference type="Pfam" id="PF05940">
    <property type="entry name" value="NnrS"/>
    <property type="match status" value="1"/>
</dbReference>
<dbReference type="InterPro" id="IPR010266">
    <property type="entry name" value="NnrS"/>
</dbReference>
<accession>A0A4R2LAJ4</accession>
<feature type="transmembrane region" description="Helical" evidence="1">
    <location>
        <begin position="18"/>
        <end position="36"/>
    </location>
</feature>
<feature type="transmembrane region" description="Helical" evidence="1">
    <location>
        <begin position="181"/>
        <end position="201"/>
    </location>
</feature>
<dbReference type="OrthoDB" id="9770040at2"/>
<keyword evidence="1" id="KW-0472">Membrane</keyword>
<name>A0A4R2LAJ4_9GAMM</name>
<feature type="transmembrane region" description="Helical" evidence="1">
    <location>
        <begin position="92"/>
        <end position="113"/>
    </location>
</feature>
<evidence type="ECO:0000313" key="3">
    <source>
        <dbReference type="Proteomes" id="UP000295765"/>
    </source>
</evidence>
<feature type="transmembrane region" description="Helical" evidence="1">
    <location>
        <begin position="119"/>
        <end position="141"/>
    </location>
</feature>
<sequence length="405" mass="43195">MTALHQRWTVFSAAPHRLMFCAGSVQVVLALLYWSVELGTRQAGGGTLPTALAATWAHALLMLYGVFPFFIFGFLMTTYPRWMNGRELGRRAYVPAWAALVAGQALVWGGLLALGRPALLAGLVAMLAGWAWAVAQLYRVYRSTPAGDKRHETVLNGALALGWLGLAGFAAWLAAGWPFGLAFALQAGLWGFLLPVFFTVCHRMIPFFSACVLADYQVVKPAWSLPLWCAGSLLHGALELAGAPQWTWLVDLPLAATALWHSAAWGLLRAQRIRLLGVLHLAFAWMGVGLALYGVQSLALLGGGHAPLGRGPLHALAIGFFAAMVVGMASRVTLGHSGRPLVADTYTWACFLGVNAAALLRVAGDALALPALTLLAALVALAAFAAWALRFAPIYLRPRADGRPG</sequence>
<feature type="transmembrane region" description="Helical" evidence="1">
    <location>
        <begin position="346"/>
        <end position="363"/>
    </location>
</feature>
<feature type="transmembrane region" description="Helical" evidence="1">
    <location>
        <begin position="153"/>
        <end position="175"/>
    </location>
</feature>
<feature type="transmembrane region" description="Helical" evidence="1">
    <location>
        <begin position="56"/>
        <end position="80"/>
    </location>
</feature>
<organism evidence="2 3">
    <name type="scientific">Plasticicumulans lactativorans</name>
    <dbReference type="NCBI Taxonomy" id="1133106"/>
    <lineage>
        <taxon>Bacteria</taxon>
        <taxon>Pseudomonadati</taxon>
        <taxon>Pseudomonadota</taxon>
        <taxon>Gammaproteobacteria</taxon>
        <taxon>Candidatus Competibacteraceae</taxon>
        <taxon>Plasticicumulans</taxon>
    </lineage>
</organism>
<dbReference type="EMBL" id="SLWY01000005">
    <property type="protein sequence ID" value="TCO82437.1"/>
    <property type="molecule type" value="Genomic_DNA"/>
</dbReference>
<comment type="caution">
    <text evidence="2">The sequence shown here is derived from an EMBL/GenBank/DDBJ whole genome shotgun (WGS) entry which is preliminary data.</text>
</comment>
<feature type="transmembrane region" description="Helical" evidence="1">
    <location>
        <begin position="369"/>
        <end position="389"/>
    </location>
</feature>
<evidence type="ECO:0000313" key="2">
    <source>
        <dbReference type="EMBL" id="TCO82437.1"/>
    </source>
</evidence>
<proteinExistence type="predicted"/>
<gene>
    <name evidence="2" type="ORF">EV699_105228</name>
</gene>
<dbReference type="Proteomes" id="UP000295765">
    <property type="component" value="Unassembled WGS sequence"/>
</dbReference>
<protein>
    <submittedName>
        <fullName evidence="2">Uncharacterized protein involved in response to NO</fullName>
    </submittedName>
</protein>
<keyword evidence="1" id="KW-0812">Transmembrane</keyword>
<dbReference type="RefSeq" id="WP_132539867.1">
    <property type="nucleotide sequence ID" value="NZ_SLWY01000005.1"/>
</dbReference>
<evidence type="ECO:0000256" key="1">
    <source>
        <dbReference type="SAM" id="Phobius"/>
    </source>
</evidence>
<feature type="transmembrane region" description="Helical" evidence="1">
    <location>
        <begin position="275"/>
        <end position="295"/>
    </location>
</feature>
<keyword evidence="1" id="KW-1133">Transmembrane helix</keyword>